<dbReference type="GO" id="GO:0047820">
    <property type="term" value="F:D-glutamate cyclase activity"/>
    <property type="evidence" value="ECO:0007669"/>
    <property type="project" value="TreeGrafter"/>
</dbReference>
<dbReference type="Gene3D" id="3.30.2040.10">
    <property type="entry name" value="PSTPO5379-like domain"/>
    <property type="match status" value="1"/>
</dbReference>
<proteinExistence type="inferred from homology"/>
<dbReference type="STRING" id="411684.HPDFL43_09917"/>
<comment type="similarity">
    <text evidence="1 3">Belongs to the D-glutamate cyclase family.</text>
</comment>
<evidence type="ECO:0000313" key="4">
    <source>
        <dbReference type="EMBL" id="EDQ33544.1"/>
    </source>
</evidence>
<dbReference type="InterPro" id="IPR009906">
    <property type="entry name" value="D-Glu_cyclase"/>
</dbReference>
<dbReference type="HAMAP" id="MF_01830">
    <property type="entry name" value="Hydro_lyase"/>
    <property type="match status" value="1"/>
</dbReference>
<dbReference type="PIRSF" id="PIRSF029755">
    <property type="entry name" value="UCP029755"/>
    <property type="match status" value="1"/>
</dbReference>
<dbReference type="SUPFAM" id="SSF160920">
    <property type="entry name" value="PSTPO5379-like"/>
    <property type="match status" value="1"/>
</dbReference>
<dbReference type="GO" id="GO:0006536">
    <property type="term" value="P:glutamate metabolic process"/>
    <property type="evidence" value="ECO:0007669"/>
    <property type="project" value="TreeGrafter"/>
</dbReference>
<gene>
    <name evidence="4" type="ORF">HPDFL43_09917</name>
</gene>
<dbReference type="InterPro" id="IPR016938">
    <property type="entry name" value="UPF0317"/>
</dbReference>
<dbReference type="NCBIfam" id="NF003969">
    <property type="entry name" value="PRK05463.1"/>
    <property type="match status" value="1"/>
</dbReference>
<protein>
    <recommendedName>
        <fullName evidence="3">Putative hydro-lyase HPDFL43_09917</fullName>
        <ecNumber evidence="3">4.2.1.-</ecNumber>
    </recommendedName>
</protein>
<reference evidence="4 5" key="2">
    <citation type="submission" date="2012-06" db="EMBL/GenBank/DDBJ databases">
        <authorList>
            <person name="Fiebig A."/>
        </authorList>
    </citation>
    <scope>NUCLEOTIDE SEQUENCE [LARGE SCALE GENOMIC DNA]</scope>
    <source>
        <strain evidence="4 5">DFL-43</strain>
    </source>
</reference>
<dbReference type="EMBL" id="ABIA03000002">
    <property type="protein sequence ID" value="EDQ33544.1"/>
    <property type="molecule type" value="Genomic_DNA"/>
</dbReference>
<evidence type="ECO:0000256" key="3">
    <source>
        <dbReference type="HAMAP-Rule" id="MF_01830"/>
    </source>
</evidence>
<dbReference type="EC" id="4.2.1.-" evidence="3"/>
<dbReference type="RefSeq" id="WP_007197759.1">
    <property type="nucleotide sequence ID" value="NZ_CM002917.1"/>
</dbReference>
<dbReference type="Gene3D" id="3.40.1640.10">
    <property type="entry name" value="PSTPO5379-like"/>
    <property type="match status" value="1"/>
</dbReference>
<name>A9D6M5_HOEPD</name>
<dbReference type="eggNOG" id="COG4336">
    <property type="taxonomic scope" value="Bacteria"/>
</dbReference>
<organism evidence="4 5">
    <name type="scientific">Hoeflea phototrophica (strain DSM 17068 / NCIMB 14078 / DFL-43)</name>
    <dbReference type="NCBI Taxonomy" id="411684"/>
    <lineage>
        <taxon>Bacteria</taxon>
        <taxon>Pseudomonadati</taxon>
        <taxon>Pseudomonadota</taxon>
        <taxon>Alphaproteobacteria</taxon>
        <taxon>Hyphomicrobiales</taxon>
        <taxon>Rhizobiaceae</taxon>
        <taxon>Hoeflea</taxon>
    </lineage>
</organism>
<dbReference type="AlphaFoldDB" id="A9D6M5"/>
<dbReference type="OrthoDB" id="149585at2"/>
<dbReference type="PANTHER" id="PTHR32022:SF10">
    <property type="entry name" value="D-GLUTAMATE CYCLASE, MITOCHONDRIAL"/>
    <property type="match status" value="1"/>
</dbReference>
<evidence type="ECO:0000313" key="5">
    <source>
        <dbReference type="Proteomes" id="UP000004291"/>
    </source>
</evidence>
<keyword evidence="2 3" id="KW-0456">Lyase</keyword>
<dbReference type="FunFam" id="3.30.2040.10:FF:000001">
    <property type="entry name" value="D-glutamate cyclase, mitochondrial"/>
    <property type="match status" value="1"/>
</dbReference>
<dbReference type="HOGENOM" id="CLU_059759_0_0_5"/>
<dbReference type="Pfam" id="PF07286">
    <property type="entry name" value="D-Glu_cyclase"/>
    <property type="match status" value="1"/>
</dbReference>
<comment type="caution">
    <text evidence="4">The sequence shown here is derived from an EMBL/GenBank/DDBJ whole genome shotgun (WGS) entry which is preliminary data.</text>
</comment>
<keyword evidence="5" id="KW-1185">Reference proteome</keyword>
<dbReference type="InterPro" id="IPR038021">
    <property type="entry name" value="Putative_hydro-lyase"/>
</dbReference>
<reference evidence="4 5" key="1">
    <citation type="submission" date="2007-10" db="EMBL/GenBank/DDBJ databases">
        <authorList>
            <person name="Wagner-Dobler I."/>
            <person name="Ferriera S."/>
            <person name="Johnson J."/>
            <person name="Kravitz S."/>
            <person name="Beeson K."/>
            <person name="Sutton G."/>
            <person name="Rogers Y.-H."/>
            <person name="Friedman R."/>
            <person name="Frazier M."/>
            <person name="Venter J.C."/>
        </authorList>
    </citation>
    <scope>NUCLEOTIDE SEQUENCE [LARGE SCALE GENOMIC DNA]</scope>
    <source>
        <strain evidence="4 5">DFL-43</strain>
    </source>
</reference>
<dbReference type="Proteomes" id="UP000004291">
    <property type="component" value="Chromosome"/>
</dbReference>
<evidence type="ECO:0000256" key="2">
    <source>
        <dbReference type="ARBA" id="ARBA00023239"/>
    </source>
</evidence>
<evidence type="ECO:0000256" key="1">
    <source>
        <dbReference type="ARBA" id="ARBA00007896"/>
    </source>
</evidence>
<sequence length="287" mass="31024">MTVKTSYHELLGLPVDAVRAAIRSGAYGGHTAGLAPGKLQTNLVILPAADALDFAEYCRLNPRPCPLVAQGEAGNPRLDALGDIDIRTDVPAYNVYRNGVLDETVHDLISLWRDDLVIFALGCSFTFERALIEDGIPMRHISQDKTVPMFRTTVETQPAGAFRGGLVVSMRPIRRELVERASAITARYPQAHGAPLHAGDPAVLGIKDLNSPDWGDAIEVRDGEVPVFWACGVTPQNAIRQARPAFCITHAPGHMLIADTDEYAPVGAFSASQVPESDFSTTERTSQ</sequence>
<dbReference type="PANTHER" id="PTHR32022">
    <property type="entry name" value="D-GLUTAMATE CYCLASE, MITOCHONDRIAL"/>
    <property type="match status" value="1"/>
</dbReference>
<accession>A9D6M5</accession>